<dbReference type="EC" id="1.11.1.10" evidence="3"/>
<dbReference type="AlphaFoldDB" id="A0A3G8JSW2"/>
<feature type="domain" description="AB hydrolase-1" evidence="2">
    <location>
        <begin position="25"/>
        <end position="259"/>
    </location>
</feature>
<dbReference type="InterPro" id="IPR029058">
    <property type="entry name" value="AB_hydrolase_fold"/>
</dbReference>
<proteinExistence type="predicted"/>
<dbReference type="Pfam" id="PF12697">
    <property type="entry name" value="Abhydrolase_6"/>
    <property type="match status" value="1"/>
</dbReference>
<dbReference type="GO" id="GO:0016691">
    <property type="term" value="F:chloride peroxidase activity"/>
    <property type="evidence" value="ECO:0007669"/>
    <property type="project" value="UniProtKB-EC"/>
</dbReference>
<dbReference type="InterPro" id="IPR050266">
    <property type="entry name" value="AB_hydrolase_sf"/>
</dbReference>
<accession>A0A3G8JSW2</accession>
<dbReference type="PANTHER" id="PTHR43798:SF31">
    <property type="entry name" value="AB HYDROLASE SUPERFAMILY PROTEIN YCLE"/>
    <property type="match status" value="1"/>
</dbReference>
<dbReference type="InterPro" id="IPR000073">
    <property type="entry name" value="AB_hydrolase_1"/>
</dbReference>
<dbReference type="PRINTS" id="PR00412">
    <property type="entry name" value="EPOXHYDRLASE"/>
</dbReference>
<dbReference type="PANTHER" id="PTHR43798">
    <property type="entry name" value="MONOACYLGLYCEROL LIPASE"/>
    <property type="match status" value="1"/>
</dbReference>
<dbReference type="GO" id="GO:0016787">
    <property type="term" value="F:hydrolase activity"/>
    <property type="evidence" value="ECO:0007669"/>
    <property type="project" value="UniProtKB-KW"/>
</dbReference>
<dbReference type="PRINTS" id="PR00111">
    <property type="entry name" value="ABHYDROLASE"/>
</dbReference>
<dbReference type="SUPFAM" id="SSF53474">
    <property type="entry name" value="alpha/beta-Hydrolases"/>
    <property type="match status" value="1"/>
</dbReference>
<dbReference type="InterPro" id="IPR000639">
    <property type="entry name" value="Epox_hydrolase-like"/>
</dbReference>
<evidence type="ECO:0000256" key="1">
    <source>
        <dbReference type="ARBA" id="ARBA00022801"/>
    </source>
</evidence>
<keyword evidence="3" id="KW-0560">Oxidoreductase</keyword>
<gene>
    <name evidence="3" type="primary">cpo_4</name>
    <name evidence="3" type="ORF">D7316_04271</name>
</gene>
<evidence type="ECO:0000313" key="4">
    <source>
        <dbReference type="Proteomes" id="UP000271469"/>
    </source>
</evidence>
<dbReference type="EMBL" id="CP033972">
    <property type="protein sequence ID" value="AZG47659.1"/>
    <property type="molecule type" value="Genomic_DNA"/>
</dbReference>
<dbReference type="Proteomes" id="UP000271469">
    <property type="component" value="Chromosome"/>
</dbReference>
<dbReference type="Gene3D" id="3.40.50.1820">
    <property type="entry name" value="alpha/beta hydrolase"/>
    <property type="match status" value="1"/>
</dbReference>
<organism evidence="3 4">
    <name type="scientific">Gordonia insulae</name>
    <dbReference type="NCBI Taxonomy" id="2420509"/>
    <lineage>
        <taxon>Bacteria</taxon>
        <taxon>Bacillati</taxon>
        <taxon>Actinomycetota</taxon>
        <taxon>Actinomycetes</taxon>
        <taxon>Mycobacteriales</taxon>
        <taxon>Gordoniaceae</taxon>
        <taxon>Gordonia</taxon>
    </lineage>
</organism>
<evidence type="ECO:0000259" key="2">
    <source>
        <dbReference type="Pfam" id="PF12697"/>
    </source>
</evidence>
<name>A0A3G8JSW2_9ACTN</name>
<sequence>MSARDVVTADGVRIHIREVGDGPGVLLIHGWSLSGEVWDRQIRVLAEGGHRVVAMDMRGHGLSDAPLDGYDIGTLTADAETVIEQRGLGPAAIVGWSLGGMVGLRLARRRPDLVRALVLVASNGVAASRFDSFPFGVPAEAPLSSILAGEHAHRVSLRRSAVGDPFKDTPDPHVLDWLHRVSLQTPSWAGGAAMRTLMCTEQTDLLDGLEVPVTQIVGTADPALSLRGARWLQARLGSVLIELDCGHYPMLERADEFDDALTGALTGLPTANPEVNGADAMSGHQV</sequence>
<keyword evidence="4" id="KW-1185">Reference proteome</keyword>
<dbReference type="OrthoDB" id="9785847at2"/>
<reference evidence="3 4" key="1">
    <citation type="submission" date="2018-11" db="EMBL/GenBank/DDBJ databases">
        <title>Gordonia insulae sp. nov., isolated from an island soil.</title>
        <authorList>
            <person name="Kim Y.S."/>
            <person name="Kim S.B."/>
        </authorList>
    </citation>
    <scope>NUCLEOTIDE SEQUENCE [LARGE SCALE GENOMIC DNA]</scope>
    <source>
        <strain evidence="3 4">MMS17-SY073</strain>
    </source>
</reference>
<keyword evidence="3" id="KW-0575">Peroxidase</keyword>
<dbReference type="GO" id="GO:0016020">
    <property type="term" value="C:membrane"/>
    <property type="evidence" value="ECO:0007669"/>
    <property type="project" value="TreeGrafter"/>
</dbReference>
<protein>
    <submittedName>
        <fullName evidence="3">Non-heme chloroperoxidase</fullName>
        <ecNumber evidence="3">1.11.1.10</ecNumber>
    </submittedName>
</protein>
<evidence type="ECO:0000313" key="3">
    <source>
        <dbReference type="EMBL" id="AZG47659.1"/>
    </source>
</evidence>
<keyword evidence="1" id="KW-0378">Hydrolase</keyword>
<dbReference type="KEGG" id="gom:D7316_04271"/>
<dbReference type="RefSeq" id="WP_124709981.1">
    <property type="nucleotide sequence ID" value="NZ_CP033972.1"/>
</dbReference>